<keyword evidence="2" id="KW-1185">Reference proteome</keyword>
<reference evidence="1 2" key="1">
    <citation type="submission" date="2013-02" db="EMBL/GenBank/DDBJ databases">
        <authorList>
            <person name="Genoscope - CEA"/>
        </authorList>
    </citation>
    <scope>NUCLEOTIDE SEQUENCE [LARGE SCALE GENOMIC DNA]</scope>
    <source>
        <strain evidence="1 2">STM 2683</strain>
    </source>
</reference>
<sequence length="55" mass="6367">MKSAHWRTPQQRINYLLFIAQSGVKVAKSNVHSIFGPAILERCRKDTLRRGAPYR</sequence>
<dbReference type="EMBL" id="CAUM01000003">
    <property type="protein sequence ID" value="CCV03060.1"/>
    <property type="molecule type" value="Genomic_DNA"/>
</dbReference>
<proteinExistence type="predicted"/>
<organism evidence="1 2">
    <name type="scientific">Mesorhizobium metallidurans STM 2683</name>
    <dbReference type="NCBI Taxonomy" id="1297569"/>
    <lineage>
        <taxon>Bacteria</taxon>
        <taxon>Pseudomonadati</taxon>
        <taxon>Pseudomonadota</taxon>
        <taxon>Alphaproteobacteria</taxon>
        <taxon>Hyphomicrobiales</taxon>
        <taxon>Phyllobacteriaceae</taxon>
        <taxon>Mesorhizobium</taxon>
    </lineage>
</organism>
<gene>
    <name evidence="1" type="ORF">MESS2_1000074</name>
</gene>
<comment type="caution">
    <text evidence="1">The sequence shown here is derived from an EMBL/GenBank/DDBJ whole genome shotgun (WGS) entry which is preliminary data.</text>
</comment>
<evidence type="ECO:0000313" key="2">
    <source>
        <dbReference type="Proteomes" id="UP000012062"/>
    </source>
</evidence>
<name>M5EFJ5_9HYPH</name>
<dbReference type="AlphaFoldDB" id="M5EFJ5"/>
<evidence type="ECO:0000313" key="1">
    <source>
        <dbReference type="EMBL" id="CCV03060.1"/>
    </source>
</evidence>
<dbReference type="Proteomes" id="UP000012062">
    <property type="component" value="Unassembled WGS sequence"/>
</dbReference>
<protein>
    <submittedName>
        <fullName evidence="1">TonB family protein</fullName>
    </submittedName>
</protein>
<accession>M5EFJ5</accession>